<evidence type="ECO:0000313" key="6">
    <source>
        <dbReference type="Proteomes" id="UP000053586"/>
    </source>
</evidence>
<sequence>MNTSLFSKRFICFLRWGLLISLPFTIASQVSYASEPISIEVTAGNEILIGQYADQSENVAAFKGIPYAAPPVNQRRWQAPEKHQPRSGKQLAIHFADACFQDNYNTQWYQKVGKAFGASPEIFTDPTFSEDCLYLNVWTPSLHKDNKLPVMVWIHGGSNKAGWSYEANYIGAQLAQQGQVIVVSIAYRLGVFGFFSHPELTHSTAPANFGLLDQIEALNWINKNIAQFGGDSSNITLFGESAGAANIGNLILSPLADGLFQRAISQSGGFQLWNNADLKSQQTFGHDLASSLDMKDSSLSMLKKTSAKVLFNKAKQDFSEYYYGAAVDGNVLPDTALNLLFRQKQKVDLLIGSNQDEWLMYLDNSSEKLAQMINSYPKEIQDILKKRAQQEPSIARGHDQTSTLMDMVCPGYAYAQQIAKSDKRAYIYRFKRVRTGSGGDKLQAYHGAEIPYVFNTHDDWLTTNKDDEMLTTAMIRYWTNFAKTGDPNDEKLTILPIWPQFDENDPKVLALSEQISVIAAPDFSICQKILPFLKLNSKKL</sequence>
<dbReference type="InterPro" id="IPR029058">
    <property type="entry name" value="AB_hydrolase_fold"/>
</dbReference>
<name>H5TEC3_9ALTE</name>
<reference evidence="5 6" key="1">
    <citation type="journal article" date="2012" name="J. Bacteriol.">
        <title>Genome sequence of proteorhodopsin-containing sea ice bacterium Glaciecola punicea ACAM 611T.</title>
        <authorList>
            <person name="Qin Q.-L."/>
            <person name="Xie B.-B."/>
            <person name="Shu Y.-L."/>
            <person name="Rong J.-C."/>
            <person name="Zhao D.-L."/>
            <person name="Zhang X.-Y."/>
            <person name="Chen X.-L."/>
            <person name="Zhou B.-C."/>
            <person name="Zhanga Y.-Z."/>
        </authorList>
    </citation>
    <scope>NUCLEOTIDE SEQUENCE [LARGE SCALE GENOMIC DNA]</scope>
    <source>
        <strain evidence="5 6">ACAM 611</strain>
    </source>
</reference>
<dbReference type="OrthoDB" id="9775851at2"/>
<dbReference type="Proteomes" id="UP000053586">
    <property type="component" value="Unassembled WGS sequence"/>
</dbReference>
<dbReference type="InterPro" id="IPR019819">
    <property type="entry name" value="Carboxylesterase_B_CS"/>
</dbReference>
<feature type="signal peptide" evidence="3">
    <location>
        <begin position="1"/>
        <end position="33"/>
    </location>
</feature>
<feature type="domain" description="Carboxylesterase type B" evidence="4">
    <location>
        <begin position="50"/>
        <end position="515"/>
    </location>
</feature>
<dbReference type="eggNOG" id="COG2272">
    <property type="taxonomic scope" value="Bacteria"/>
</dbReference>
<dbReference type="ESTHER" id="9alte-h5tec3">
    <property type="family name" value="Carb_B_Bacteria"/>
</dbReference>
<organism evidence="5 6">
    <name type="scientific">Glaciecola punicea ACAM 611</name>
    <dbReference type="NCBI Taxonomy" id="1121923"/>
    <lineage>
        <taxon>Bacteria</taxon>
        <taxon>Pseudomonadati</taxon>
        <taxon>Pseudomonadota</taxon>
        <taxon>Gammaproteobacteria</taxon>
        <taxon>Alteromonadales</taxon>
        <taxon>Alteromonadaceae</taxon>
        <taxon>Glaciecola</taxon>
    </lineage>
</organism>
<accession>H5TEC3</accession>
<dbReference type="EMBL" id="BAET01000030">
    <property type="protein sequence ID" value="GAB56650.1"/>
    <property type="molecule type" value="Genomic_DNA"/>
</dbReference>
<feature type="chain" id="PRO_5005134451" description="Carboxylic ester hydrolase" evidence="3">
    <location>
        <begin position="34"/>
        <end position="540"/>
    </location>
</feature>
<dbReference type="PROSITE" id="PS00941">
    <property type="entry name" value="CARBOXYLESTERASE_B_2"/>
    <property type="match status" value="1"/>
</dbReference>
<dbReference type="SUPFAM" id="SSF53474">
    <property type="entry name" value="alpha/beta-Hydrolases"/>
    <property type="match status" value="1"/>
</dbReference>
<dbReference type="Gene3D" id="3.40.50.1820">
    <property type="entry name" value="alpha/beta hydrolase"/>
    <property type="match status" value="1"/>
</dbReference>
<evidence type="ECO:0000256" key="3">
    <source>
        <dbReference type="RuleBase" id="RU361235"/>
    </source>
</evidence>
<evidence type="ECO:0000256" key="2">
    <source>
        <dbReference type="ARBA" id="ARBA00022801"/>
    </source>
</evidence>
<evidence type="ECO:0000259" key="4">
    <source>
        <dbReference type="Pfam" id="PF00135"/>
    </source>
</evidence>
<evidence type="ECO:0000256" key="1">
    <source>
        <dbReference type="ARBA" id="ARBA00005964"/>
    </source>
</evidence>
<comment type="similarity">
    <text evidence="1 3">Belongs to the type-B carboxylesterase/lipase family.</text>
</comment>
<keyword evidence="6" id="KW-1185">Reference proteome</keyword>
<dbReference type="PROSITE" id="PS00122">
    <property type="entry name" value="CARBOXYLESTERASE_B_1"/>
    <property type="match status" value="1"/>
</dbReference>
<dbReference type="PANTHER" id="PTHR43918:SF4">
    <property type="entry name" value="CARBOXYLIC ESTER HYDROLASE"/>
    <property type="match status" value="1"/>
</dbReference>
<dbReference type="InterPro" id="IPR050654">
    <property type="entry name" value="AChE-related_enzymes"/>
</dbReference>
<dbReference type="PANTHER" id="PTHR43918">
    <property type="entry name" value="ACETYLCHOLINESTERASE"/>
    <property type="match status" value="1"/>
</dbReference>
<evidence type="ECO:0000313" key="5">
    <source>
        <dbReference type="EMBL" id="GAB56650.1"/>
    </source>
</evidence>
<dbReference type="InterPro" id="IPR019826">
    <property type="entry name" value="Carboxylesterase_B_AS"/>
</dbReference>
<dbReference type="Pfam" id="PF00135">
    <property type="entry name" value="COesterase"/>
    <property type="match status" value="1"/>
</dbReference>
<dbReference type="AlphaFoldDB" id="H5TEC3"/>
<dbReference type="STRING" id="56804.BAE46_09355"/>
<protein>
    <recommendedName>
        <fullName evidence="3">Carboxylic ester hydrolase</fullName>
        <ecNumber evidence="3">3.1.1.-</ecNumber>
    </recommendedName>
</protein>
<proteinExistence type="inferred from homology"/>
<reference evidence="5 6" key="2">
    <citation type="journal article" date="2017" name="Antonie Van Leeuwenhoek">
        <title>Rhizobium rhizosphaerae sp. nov., a novel species isolated from rice rhizosphere.</title>
        <authorList>
            <person name="Zhao J.J."/>
            <person name="Zhang J."/>
            <person name="Zhang R.J."/>
            <person name="Zhang C.W."/>
            <person name="Yin H.Q."/>
            <person name="Zhang X.X."/>
        </authorList>
    </citation>
    <scope>NUCLEOTIDE SEQUENCE [LARGE SCALE GENOMIC DNA]</scope>
    <source>
        <strain evidence="5 6">ACAM 611</strain>
    </source>
</reference>
<keyword evidence="2 3" id="KW-0378">Hydrolase</keyword>
<comment type="caution">
    <text evidence="5">The sequence shown here is derived from an EMBL/GenBank/DDBJ whole genome shotgun (WGS) entry which is preliminary data.</text>
</comment>
<dbReference type="InterPro" id="IPR002018">
    <property type="entry name" value="CarbesteraseB"/>
</dbReference>
<dbReference type="GO" id="GO:0052689">
    <property type="term" value="F:carboxylic ester hydrolase activity"/>
    <property type="evidence" value="ECO:0007669"/>
    <property type="project" value="TreeGrafter"/>
</dbReference>
<gene>
    <name evidence="5" type="ORF">GPUN_2535</name>
</gene>
<dbReference type="RefSeq" id="WP_006007017.1">
    <property type="nucleotide sequence ID" value="NZ_BAET01000030.1"/>
</dbReference>
<dbReference type="EC" id="3.1.1.-" evidence="3"/>
<keyword evidence="3" id="KW-0732">Signal</keyword>